<evidence type="ECO:0000256" key="3">
    <source>
        <dbReference type="ARBA" id="ARBA00022692"/>
    </source>
</evidence>
<feature type="transmembrane region" description="Helical" evidence="6">
    <location>
        <begin position="93"/>
        <end position="112"/>
    </location>
</feature>
<proteinExistence type="inferred from homology"/>
<sequence length="225" mass="25420">MTDFNKPNVEIEQDEAENLLRMDPVQSSFDVETRPVEPDTFAGESVVETRYTGGDTLDEPIRVTLLNEFRAIGEKLIYILYPKNAQVLRDWDLWGPLIFSLVISLCLALPASRADRESIFTVVFALIWFGEAICSLNIKLLGANISIFQSICILGYSSFPLVISSAVCSFLDQLYIRIPVNVAMYAWATFASLGVLQNSNLVNKKFLAAYPLFLFYFSLSWIIYL</sequence>
<feature type="transmembrane region" description="Helical" evidence="6">
    <location>
        <begin position="178"/>
        <end position="196"/>
    </location>
</feature>
<evidence type="ECO:0000256" key="1">
    <source>
        <dbReference type="ARBA" id="ARBA00004141"/>
    </source>
</evidence>
<dbReference type="GO" id="GO:0005802">
    <property type="term" value="C:trans-Golgi network"/>
    <property type="evidence" value="ECO:0007669"/>
    <property type="project" value="TreeGrafter"/>
</dbReference>
<keyword evidence="5 6" id="KW-0472">Membrane</keyword>
<evidence type="ECO:0000256" key="4">
    <source>
        <dbReference type="ARBA" id="ARBA00022989"/>
    </source>
</evidence>
<evidence type="ECO:0000256" key="2">
    <source>
        <dbReference type="ARBA" id="ARBA00010596"/>
    </source>
</evidence>
<name>A0AAF0AWE5_9SCHI</name>
<evidence type="ECO:0000259" key="7">
    <source>
        <dbReference type="Pfam" id="PF04893"/>
    </source>
</evidence>
<dbReference type="AlphaFoldDB" id="A0AAF0AWE5"/>
<keyword evidence="4 6" id="KW-1133">Transmembrane helix</keyword>
<dbReference type="InterPro" id="IPR045231">
    <property type="entry name" value="Yip1/4-like"/>
</dbReference>
<dbReference type="InterPro" id="IPR006977">
    <property type="entry name" value="Yip1_dom"/>
</dbReference>
<evidence type="ECO:0000313" key="8">
    <source>
        <dbReference type="EMBL" id="WBW73532.1"/>
    </source>
</evidence>
<evidence type="ECO:0000256" key="5">
    <source>
        <dbReference type="ARBA" id="ARBA00023136"/>
    </source>
</evidence>
<comment type="subcellular location">
    <subcellularLocation>
        <location evidence="6">Golgi apparatus membrane</location>
        <topology evidence="6">Multi-pass membrane protein</topology>
    </subcellularLocation>
    <subcellularLocation>
        <location evidence="1">Membrane</location>
        <topology evidence="1">Multi-pass membrane protein</topology>
    </subcellularLocation>
</comment>
<comment type="similarity">
    <text evidence="2 6">Belongs to the YIP1 family.</text>
</comment>
<dbReference type="Proteomes" id="UP001212411">
    <property type="component" value="Chromosome 2"/>
</dbReference>
<dbReference type="Pfam" id="PF04893">
    <property type="entry name" value="Yip1"/>
    <property type="match status" value="1"/>
</dbReference>
<dbReference type="RefSeq" id="XP_056037775.1">
    <property type="nucleotide sequence ID" value="XM_056182319.1"/>
</dbReference>
<dbReference type="GO" id="GO:0000139">
    <property type="term" value="C:Golgi membrane"/>
    <property type="evidence" value="ECO:0007669"/>
    <property type="project" value="UniProtKB-SubCell"/>
</dbReference>
<gene>
    <name evidence="8" type="ORF">SOMG_03529</name>
</gene>
<feature type="domain" description="Yip1" evidence="7">
    <location>
        <begin position="85"/>
        <end position="222"/>
    </location>
</feature>
<reference evidence="8 9" key="1">
    <citation type="journal article" date="2023" name="G3 (Bethesda)">
        <title>A high-quality reference genome for the fission yeast Schizosaccharomyces osmophilus.</title>
        <authorList>
            <person name="Jia G.S."/>
            <person name="Zhang W.C."/>
            <person name="Liang Y."/>
            <person name="Liu X.H."/>
            <person name="Rhind N."/>
            <person name="Pidoux A."/>
            <person name="Brysch-Herzberg M."/>
            <person name="Du L.L."/>
        </authorList>
    </citation>
    <scope>NUCLEOTIDE SEQUENCE [LARGE SCALE GENOMIC DNA]</scope>
    <source>
        <strain evidence="8 9">CBS 15793</strain>
    </source>
</reference>
<evidence type="ECO:0000313" key="9">
    <source>
        <dbReference type="Proteomes" id="UP001212411"/>
    </source>
</evidence>
<keyword evidence="9" id="KW-1185">Reference proteome</keyword>
<dbReference type="GeneID" id="80877008"/>
<feature type="transmembrane region" description="Helical" evidence="6">
    <location>
        <begin position="208"/>
        <end position="224"/>
    </location>
</feature>
<dbReference type="EMBL" id="CP115612">
    <property type="protein sequence ID" value="WBW73532.1"/>
    <property type="molecule type" value="Genomic_DNA"/>
</dbReference>
<accession>A0AAF0AWE5</accession>
<protein>
    <recommendedName>
        <fullName evidence="6">Protein YIP</fullName>
    </recommendedName>
</protein>
<dbReference type="KEGG" id="som:SOMG_03529"/>
<dbReference type="PANTHER" id="PTHR21236:SF1">
    <property type="entry name" value="PROTEIN YIPF6"/>
    <property type="match status" value="1"/>
</dbReference>
<feature type="transmembrane region" description="Helical" evidence="6">
    <location>
        <begin position="119"/>
        <end position="141"/>
    </location>
</feature>
<dbReference type="GO" id="GO:0006888">
    <property type="term" value="P:endoplasmic reticulum to Golgi vesicle-mediated transport"/>
    <property type="evidence" value="ECO:0007669"/>
    <property type="project" value="InterPro"/>
</dbReference>
<evidence type="ECO:0000256" key="6">
    <source>
        <dbReference type="RuleBase" id="RU361264"/>
    </source>
</evidence>
<organism evidence="8 9">
    <name type="scientific">Schizosaccharomyces osmophilus</name>
    <dbReference type="NCBI Taxonomy" id="2545709"/>
    <lineage>
        <taxon>Eukaryota</taxon>
        <taxon>Fungi</taxon>
        <taxon>Dikarya</taxon>
        <taxon>Ascomycota</taxon>
        <taxon>Taphrinomycotina</taxon>
        <taxon>Schizosaccharomycetes</taxon>
        <taxon>Schizosaccharomycetales</taxon>
        <taxon>Schizosaccharomycetaceae</taxon>
        <taxon>Schizosaccharomyces</taxon>
    </lineage>
</organism>
<dbReference type="PANTHER" id="PTHR21236">
    <property type="entry name" value="GOLGI MEMBRANE PROTEIN YIP1"/>
    <property type="match status" value="1"/>
</dbReference>
<feature type="transmembrane region" description="Helical" evidence="6">
    <location>
        <begin position="147"/>
        <end position="171"/>
    </location>
</feature>
<keyword evidence="3 6" id="KW-0812">Transmembrane</keyword>